<keyword evidence="3" id="KW-1185">Reference proteome</keyword>
<organism evidence="2 3">
    <name type="scientific">Lactobacillus hominis DSM 23910 = CRBIP 24.179</name>
    <dbReference type="NCBI Taxonomy" id="1423758"/>
    <lineage>
        <taxon>Bacteria</taxon>
        <taxon>Bacillati</taxon>
        <taxon>Bacillota</taxon>
        <taxon>Bacilli</taxon>
        <taxon>Lactobacillales</taxon>
        <taxon>Lactobacillaceae</taxon>
        <taxon>Lactobacillus</taxon>
    </lineage>
</organism>
<feature type="domain" description="N-acetyltransferase" evidence="1">
    <location>
        <begin position="4"/>
        <end position="150"/>
    </location>
</feature>
<dbReference type="InterPro" id="IPR016181">
    <property type="entry name" value="Acyl_CoA_acyltransferase"/>
</dbReference>
<evidence type="ECO:0000259" key="1">
    <source>
        <dbReference type="PROSITE" id="PS51186"/>
    </source>
</evidence>
<evidence type="ECO:0000313" key="3">
    <source>
        <dbReference type="Proteomes" id="UP000009320"/>
    </source>
</evidence>
<accession>I7JVC5</accession>
<dbReference type="InterPro" id="IPR050276">
    <property type="entry name" value="MshD_Acetyltransferase"/>
</dbReference>
<reference evidence="2 3" key="1">
    <citation type="submission" date="2012-06" db="EMBL/GenBank/DDBJ databases">
        <title>Draft Genome Sequence of Lactobacillus hominis Strain CRBIP 24.179T, isolated from human intestine.</title>
        <authorList>
            <person name="Cousin S."/>
            <person name="Ma L."/>
            <person name="Bizet C."/>
            <person name="Loux V."/>
            <person name="Bouchier C."/>
            <person name="Clermont D."/>
            <person name="Creno S."/>
        </authorList>
    </citation>
    <scope>NUCLEOTIDE SEQUENCE [LARGE SCALE GENOMIC DNA]</scope>
    <source>
        <strain evidence="3">CRBIP 24.179T</strain>
    </source>
</reference>
<dbReference type="Pfam" id="PF00583">
    <property type="entry name" value="Acetyltransf_1"/>
    <property type="match status" value="1"/>
</dbReference>
<dbReference type="STRING" id="1423758.FC41_GL001128"/>
<protein>
    <recommendedName>
        <fullName evidence="1">N-acetyltransferase domain-containing protein</fullName>
    </recommendedName>
</protein>
<dbReference type="Proteomes" id="UP000009320">
    <property type="component" value="Unassembled WGS sequence"/>
</dbReference>
<dbReference type="PROSITE" id="PS51186">
    <property type="entry name" value="GNAT"/>
    <property type="match status" value="1"/>
</dbReference>
<dbReference type="eggNOG" id="COG0456">
    <property type="taxonomic scope" value="Bacteria"/>
</dbReference>
<proteinExistence type="predicted"/>
<comment type="caution">
    <text evidence="2">The sequence shown here is derived from an EMBL/GenBank/DDBJ whole genome shotgun (WGS) entry which is preliminary data.</text>
</comment>
<dbReference type="AlphaFoldDB" id="I7JVC5"/>
<dbReference type="Gene3D" id="3.40.630.30">
    <property type="match status" value="1"/>
</dbReference>
<dbReference type="SUPFAM" id="SSF55729">
    <property type="entry name" value="Acyl-CoA N-acyltransferases (Nat)"/>
    <property type="match status" value="1"/>
</dbReference>
<name>I7JVC5_9LACO</name>
<dbReference type="CDD" id="cd04301">
    <property type="entry name" value="NAT_SF"/>
    <property type="match status" value="1"/>
</dbReference>
<dbReference type="InterPro" id="IPR000182">
    <property type="entry name" value="GNAT_dom"/>
</dbReference>
<gene>
    <name evidence="2" type="ORF">BN55_05710</name>
</gene>
<dbReference type="PANTHER" id="PTHR43617">
    <property type="entry name" value="L-AMINO ACID N-ACETYLTRANSFERASE"/>
    <property type="match status" value="1"/>
</dbReference>
<dbReference type="GO" id="GO:0016747">
    <property type="term" value="F:acyltransferase activity, transferring groups other than amino-acyl groups"/>
    <property type="evidence" value="ECO:0007669"/>
    <property type="project" value="InterPro"/>
</dbReference>
<dbReference type="OrthoDB" id="794462at2"/>
<dbReference type="PANTHER" id="PTHR43617:SF34">
    <property type="entry name" value="PUTATIVE-RELATED"/>
    <property type="match status" value="1"/>
</dbReference>
<sequence length="151" mass="17523">MKNIKIRKYNSNDYQQVCRVHDLARRQEMIIGGAEKYFEPLESAMYREDFFSCEILVAVISDKIVGFIATHPHELDYIYVDPAYQRKGIGKALANAALSHLLRPVTLDVFVENENAKCLYRSLGFKTVSVEYSQWYLDDPKKYSGEKMILE</sequence>
<dbReference type="EMBL" id="CAKE01000029">
    <property type="protein sequence ID" value="CCI82596.1"/>
    <property type="molecule type" value="Genomic_DNA"/>
</dbReference>
<evidence type="ECO:0000313" key="2">
    <source>
        <dbReference type="EMBL" id="CCI82596.1"/>
    </source>
</evidence>